<name>A0A8B9EPZ5_ANSCY</name>
<reference evidence="2" key="1">
    <citation type="submission" date="2025-08" db="UniProtKB">
        <authorList>
            <consortium name="Ensembl"/>
        </authorList>
    </citation>
    <scope>IDENTIFICATION</scope>
</reference>
<reference evidence="2" key="2">
    <citation type="submission" date="2025-09" db="UniProtKB">
        <authorList>
            <consortium name="Ensembl"/>
        </authorList>
    </citation>
    <scope>IDENTIFICATION</scope>
</reference>
<keyword evidence="3" id="KW-1185">Reference proteome</keyword>
<evidence type="ECO:0000313" key="3">
    <source>
        <dbReference type="Proteomes" id="UP000694521"/>
    </source>
</evidence>
<dbReference type="AlphaFoldDB" id="A0A8B9EPZ5"/>
<dbReference type="Ensembl" id="ENSACDT00005030257.1">
    <property type="protein sequence ID" value="ENSACDP00005025369.1"/>
    <property type="gene ID" value="ENSACDG00005018352.1"/>
</dbReference>
<keyword evidence="1" id="KW-0812">Transmembrane</keyword>
<evidence type="ECO:0000313" key="2">
    <source>
        <dbReference type="Ensembl" id="ENSACDP00005025369.1"/>
    </source>
</evidence>
<evidence type="ECO:0000256" key="1">
    <source>
        <dbReference type="SAM" id="Phobius"/>
    </source>
</evidence>
<feature type="transmembrane region" description="Helical" evidence="1">
    <location>
        <begin position="37"/>
        <end position="58"/>
    </location>
</feature>
<accession>A0A8B9EPZ5</accession>
<proteinExistence type="predicted"/>
<keyword evidence="1" id="KW-1133">Transmembrane helix</keyword>
<dbReference type="Proteomes" id="UP000694521">
    <property type="component" value="Unplaced"/>
</dbReference>
<protein>
    <submittedName>
        <fullName evidence="2">Uncharacterized protein</fullName>
    </submittedName>
</protein>
<organism evidence="2 3">
    <name type="scientific">Anser cygnoides</name>
    <name type="common">Swan goose</name>
    <dbReference type="NCBI Taxonomy" id="8845"/>
    <lineage>
        <taxon>Eukaryota</taxon>
        <taxon>Metazoa</taxon>
        <taxon>Chordata</taxon>
        <taxon>Craniata</taxon>
        <taxon>Vertebrata</taxon>
        <taxon>Euteleostomi</taxon>
        <taxon>Archelosauria</taxon>
        <taxon>Archosauria</taxon>
        <taxon>Dinosauria</taxon>
        <taxon>Saurischia</taxon>
        <taxon>Theropoda</taxon>
        <taxon>Coelurosauria</taxon>
        <taxon>Aves</taxon>
        <taxon>Neognathae</taxon>
        <taxon>Galloanserae</taxon>
        <taxon>Anseriformes</taxon>
        <taxon>Anatidae</taxon>
        <taxon>Anserinae</taxon>
        <taxon>Anser</taxon>
    </lineage>
</organism>
<sequence>MAIGGDLIGKRMKSLWAISMKHRQGEAPLRFVTPRRLLGLLGQKCLSLVVFSILVTFYQAKMKTQRSVICRGFMHYTQMYNHLKTNEEIRREIQTGITSAARARHSLRLHVFKVTKATGNRKQSQKF</sequence>
<keyword evidence="1" id="KW-0472">Membrane</keyword>